<dbReference type="AlphaFoldDB" id="A0A7L4MXI5"/>
<evidence type="ECO:0000256" key="2">
    <source>
        <dbReference type="ARBA" id="ARBA00022723"/>
    </source>
</evidence>
<feature type="domain" description="C2H2-type" evidence="10">
    <location>
        <begin position="35"/>
        <end position="62"/>
    </location>
</feature>
<evidence type="ECO:0000256" key="9">
    <source>
        <dbReference type="PROSITE-ProRule" id="PRU00042"/>
    </source>
</evidence>
<dbReference type="FunFam" id="3.30.160.60:FF:000495">
    <property type="entry name" value="zinc finger protein 668"/>
    <property type="match status" value="1"/>
</dbReference>
<dbReference type="FunFam" id="3.30.160.60:FF:000688">
    <property type="entry name" value="zinc finger protein 197 isoform X1"/>
    <property type="match status" value="1"/>
</dbReference>
<name>A0A7L4MXI5_GLAPT</name>
<dbReference type="PROSITE" id="PS50157">
    <property type="entry name" value="ZINC_FINGER_C2H2_2"/>
    <property type="match status" value="2"/>
</dbReference>
<proteinExistence type="predicted"/>
<dbReference type="FunFam" id="3.30.160.60:FF:001968">
    <property type="entry name" value="chorion transcription factor Cf2 isoform X3"/>
    <property type="match status" value="1"/>
</dbReference>
<dbReference type="GO" id="GO:0008270">
    <property type="term" value="F:zinc ion binding"/>
    <property type="evidence" value="ECO:0007669"/>
    <property type="project" value="UniProtKB-KW"/>
</dbReference>
<keyword evidence="8" id="KW-0539">Nucleus</keyword>
<dbReference type="PANTHER" id="PTHR23226">
    <property type="entry name" value="ZINC FINGER AND SCAN DOMAIN-CONTAINING"/>
    <property type="match status" value="1"/>
</dbReference>
<evidence type="ECO:0000256" key="1">
    <source>
        <dbReference type="ARBA" id="ARBA00004123"/>
    </source>
</evidence>
<feature type="domain" description="C2H2-type" evidence="10">
    <location>
        <begin position="7"/>
        <end position="34"/>
    </location>
</feature>
<evidence type="ECO:0000256" key="8">
    <source>
        <dbReference type="ARBA" id="ARBA00023242"/>
    </source>
</evidence>
<sequence>HTGERPYQCPDCGKAFMANKSLSKHRKSHAEDAFSVCPDCGKKLTSKSALVIHRRIHTGERPYQCPDCGKAF</sequence>
<dbReference type="PROSITE" id="PS00028">
    <property type="entry name" value="ZINC_FINGER_C2H2_1"/>
    <property type="match status" value="2"/>
</dbReference>
<dbReference type="InterPro" id="IPR036236">
    <property type="entry name" value="Znf_C2H2_sf"/>
</dbReference>
<dbReference type="GO" id="GO:0005634">
    <property type="term" value="C:nucleus"/>
    <property type="evidence" value="ECO:0007669"/>
    <property type="project" value="UniProtKB-SubCell"/>
</dbReference>
<dbReference type="GO" id="GO:0000978">
    <property type="term" value="F:RNA polymerase II cis-regulatory region sequence-specific DNA binding"/>
    <property type="evidence" value="ECO:0007669"/>
    <property type="project" value="TreeGrafter"/>
</dbReference>
<keyword evidence="5" id="KW-0862">Zinc</keyword>
<organism evidence="11 12">
    <name type="scientific">Glareola pratincola</name>
    <name type="common">Collared pratincole</name>
    <name type="synonym">Hirundo pratincola</name>
    <dbReference type="NCBI Taxonomy" id="43316"/>
    <lineage>
        <taxon>Eukaryota</taxon>
        <taxon>Metazoa</taxon>
        <taxon>Chordata</taxon>
        <taxon>Craniata</taxon>
        <taxon>Vertebrata</taxon>
        <taxon>Euteleostomi</taxon>
        <taxon>Archelosauria</taxon>
        <taxon>Archosauria</taxon>
        <taxon>Dinosauria</taxon>
        <taxon>Saurischia</taxon>
        <taxon>Theropoda</taxon>
        <taxon>Coelurosauria</taxon>
        <taxon>Aves</taxon>
        <taxon>Neognathae</taxon>
        <taxon>Neoaves</taxon>
        <taxon>Charadriiformes</taxon>
        <taxon>Glareolidae</taxon>
        <taxon>Glareola</taxon>
    </lineage>
</organism>
<dbReference type="Pfam" id="PF00096">
    <property type="entry name" value="zf-C2H2"/>
    <property type="match status" value="2"/>
</dbReference>
<keyword evidence="3" id="KW-0677">Repeat</keyword>
<keyword evidence="2" id="KW-0479">Metal-binding</keyword>
<keyword evidence="4 9" id="KW-0863">Zinc-finger</keyword>
<feature type="non-terminal residue" evidence="11">
    <location>
        <position position="1"/>
    </location>
</feature>
<keyword evidence="12" id="KW-1185">Reference proteome</keyword>
<comment type="caution">
    <text evidence="11">The sequence shown here is derived from an EMBL/GenBank/DDBJ whole genome shotgun (WGS) entry which is preliminary data.</text>
</comment>
<evidence type="ECO:0000259" key="10">
    <source>
        <dbReference type="PROSITE" id="PS50157"/>
    </source>
</evidence>
<protein>
    <submittedName>
        <fullName evidence="11">ZN662 protein</fullName>
    </submittedName>
</protein>
<dbReference type="EMBL" id="VWPO01008916">
    <property type="protein sequence ID" value="NXY80564.1"/>
    <property type="molecule type" value="Genomic_DNA"/>
</dbReference>
<comment type="subcellular location">
    <subcellularLocation>
        <location evidence="1">Nucleus</location>
    </subcellularLocation>
</comment>
<evidence type="ECO:0000256" key="4">
    <source>
        <dbReference type="ARBA" id="ARBA00022771"/>
    </source>
</evidence>
<evidence type="ECO:0000256" key="6">
    <source>
        <dbReference type="ARBA" id="ARBA00023015"/>
    </source>
</evidence>
<dbReference type="PANTHER" id="PTHR23226:SF416">
    <property type="entry name" value="FI01424P"/>
    <property type="match status" value="1"/>
</dbReference>
<feature type="non-terminal residue" evidence="11">
    <location>
        <position position="72"/>
    </location>
</feature>
<dbReference type="InterPro" id="IPR013087">
    <property type="entry name" value="Znf_C2H2_type"/>
</dbReference>
<evidence type="ECO:0000256" key="3">
    <source>
        <dbReference type="ARBA" id="ARBA00022737"/>
    </source>
</evidence>
<keyword evidence="7" id="KW-0804">Transcription</keyword>
<gene>
    <name evidence="11" type="primary">Znf662</name>
    <name evidence="11" type="ORF">GLAPRA_R01468</name>
</gene>
<dbReference type="SMART" id="SM00355">
    <property type="entry name" value="ZnF_C2H2"/>
    <property type="match status" value="2"/>
</dbReference>
<reference evidence="11 12" key="1">
    <citation type="submission" date="2019-09" db="EMBL/GenBank/DDBJ databases">
        <title>Bird 10,000 Genomes (B10K) Project - Family phase.</title>
        <authorList>
            <person name="Zhang G."/>
        </authorList>
    </citation>
    <scope>NUCLEOTIDE SEQUENCE [LARGE SCALE GENOMIC DNA]</scope>
    <source>
        <strain evidence="11">B10K-CU-031-08</strain>
        <tissue evidence="11">Muscle</tissue>
    </source>
</reference>
<accession>A0A7L4MXI5</accession>
<dbReference type="GO" id="GO:0000981">
    <property type="term" value="F:DNA-binding transcription factor activity, RNA polymerase II-specific"/>
    <property type="evidence" value="ECO:0007669"/>
    <property type="project" value="TreeGrafter"/>
</dbReference>
<dbReference type="Proteomes" id="UP000583049">
    <property type="component" value="Unassembled WGS sequence"/>
</dbReference>
<dbReference type="SUPFAM" id="SSF57667">
    <property type="entry name" value="beta-beta-alpha zinc fingers"/>
    <property type="match status" value="1"/>
</dbReference>
<dbReference type="Gene3D" id="3.30.160.60">
    <property type="entry name" value="Classic Zinc Finger"/>
    <property type="match status" value="3"/>
</dbReference>
<evidence type="ECO:0000313" key="12">
    <source>
        <dbReference type="Proteomes" id="UP000583049"/>
    </source>
</evidence>
<evidence type="ECO:0000256" key="7">
    <source>
        <dbReference type="ARBA" id="ARBA00023163"/>
    </source>
</evidence>
<evidence type="ECO:0000256" key="5">
    <source>
        <dbReference type="ARBA" id="ARBA00022833"/>
    </source>
</evidence>
<keyword evidence="6" id="KW-0805">Transcription regulation</keyword>
<evidence type="ECO:0000313" key="11">
    <source>
        <dbReference type="EMBL" id="NXY80564.1"/>
    </source>
</evidence>